<accession>A6WGV2</accession>
<dbReference type="Proteomes" id="UP000001116">
    <property type="component" value="Plasmid pKRAD01"/>
</dbReference>
<evidence type="ECO:0000313" key="3">
    <source>
        <dbReference type="Proteomes" id="UP000001116"/>
    </source>
</evidence>
<dbReference type="HOGENOM" id="CLU_3136682_0_0_11"/>
<gene>
    <name evidence="2" type="ordered locus">Krad_4582</name>
</gene>
<evidence type="ECO:0000313" key="2">
    <source>
        <dbReference type="EMBL" id="ABS06041.1"/>
    </source>
</evidence>
<organism evidence="2 3">
    <name type="scientific">Kineococcus radiotolerans (strain ATCC BAA-149 / DSM 14245 / SRS30216)</name>
    <dbReference type="NCBI Taxonomy" id="266940"/>
    <lineage>
        <taxon>Bacteria</taxon>
        <taxon>Bacillati</taxon>
        <taxon>Actinomycetota</taxon>
        <taxon>Actinomycetes</taxon>
        <taxon>Kineosporiales</taxon>
        <taxon>Kineosporiaceae</taxon>
        <taxon>Kineococcus</taxon>
    </lineage>
</organism>
<evidence type="ECO:0000256" key="1">
    <source>
        <dbReference type="SAM" id="MobiDB-lite"/>
    </source>
</evidence>
<sequence>MKTLQPPALEPRLRYRRRGPTSRVPCTKVFSSRGVQQARRPAAVWPPIY</sequence>
<dbReference type="AlphaFoldDB" id="A6WGV2"/>
<protein>
    <submittedName>
        <fullName evidence="2">Uncharacterized protein</fullName>
    </submittedName>
</protein>
<feature type="region of interest" description="Disordered" evidence="1">
    <location>
        <begin position="1"/>
        <end position="26"/>
    </location>
</feature>
<keyword evidence="3" id="KW-1185">Reference proteome</keyword>
<name>A6WGV2_KINRD</name>
<proteinExistence type="predicted"/>
<reference evidence="3" key="1">
    <citation type="journal article" date="2008" name="PLoS ONE">
        <title>Survival in nuclear waste, extreme resistance, and potential applications gleaned from the genome sequence of Kineococcus radiotolerans SRS30216.</title>
        <authorList>
            <person name="Bagwell C.E."/>
            <person name="Bhat S."/>
            <person name="Hawkins G.M."/>
            <person name="Smith B.W."/>
            <person name="Biswas T."/>
            <person name="Hoover T.R."/>
            <person name="Saunders E."/>
            <person name="Han C.S."/>
            <person name="Tsodikov O.V."/>
            <person name="Shimkets L.J."/>
        </authorList>
    </citation>
    <scope>NUCLEOTIDE SEQUENCE [LARGE SCALE GENOMIC DNA]</scope>
    <source>
        <strain evidence="3">ATCC BAA-149 / DSM 14245 / SRS30216</strain>
    </source>
</reference>
<dbReference type="KEGG" id="kra:Krad_4582"/>
<keyword evidence="2" id="KW-0614">Plasmid</keyword>
<geneLocation type="plasmid" evidence="2 3">
    <name>pKRAD01</name>
</geneLocation>
<dbReference type="EMBL" id="CP000751">
    <property type="protein sequence ID" value="ABS06041.1"/>
    <property type="molecule type" value="Genomic_DNA"/>
</dbReference>